<proteinExistence type="predicted"/>
<dbReference type="InterPro" id="IPR005079">
    <property type="entry name" value="Peptidase_C45_hydrolase"/>
</dbReference>
<name>A0A7C1JS39_THERO</name>
<feature type="domain" description="Peptidase C45 hydrolase" evidence="1">
    <location>
        <begin position="119"/>
        <end position="340"/>
    </location>
</feature>
<evidence type="ECO:0000313" key="2">
    <source>
        <dbReference type="EMBL" id="HEF65236.1"/>
    </source>
</evidence>
<dbReference type="AlphaFoldDB" id="A0A7C1JS39"/>
<sequence length="352" mass="38213">MSSVQVIEASGSPAAIGETIGRALEVILPEAITRHRQELARRGISWDLALDLARRLRDDLEGNLPKTAEELAALARAAGVDVDALVSLNALQETLFLARRIRMEEGCTSLAVPAEASNDGSVFLAHNEDALPCRHERVYVVRVRPADEPAFVAFAYGGLFLYQGVNEVGIGSTGNALQVTDIRIGVPKLFLYREVLRASTLAGAIQAALLPERANGNNHLIATADGEIYDIEVTGRHYALHYVGNEPFSHANHVLAPDLRSLEEGDTLDSQLRRNRAQRLLTLAAGQHTVETLQALLRDHANQPNALCKHLDPAADHASRTIAGLVIDVTRRELWVAPGAPCRVAFERIPLA</sequence>
<dbReference type="InterPro" id="IPR047794">
    <property type="entry name" value="C45_proenzyme-like"/>
</dbReference>
<dbReference type="Gene3D" id="1.10.10.2120">
    <property type="match status" value="1"/>
</dbReference>
<organism evidence="2">
    <name type="scientific">Thermomicrobium roseum</name>
    <dbReference type="NCBI Taxonomy" id="500"/>
    <lineage>
        <taxon>Bacteria</taxon>
        <taxon>Pseudomonadati</taxon>
        <taxon>Thermomicrobiota</taxon>
        <taxon>Thermomicrobia</taxon>
        <taxon>Thermomicrobiales</taxon>
        <taxon>Thermomicrobiaceae</taxon>
        <taxon>Thermomicrobium</taxon>
    </lineage>
</organism>
<evidence type="ECO:0000259" key="1">
    <source>
        <dbReference type="Pfam" id="PF03417"/>
    </source>
</evidence>
<accession>A0A7C1JS39</accession>
<dbReference type="EMBL" id="DSJL01000011">
    <property type="protein sequence ID" value="HEF65236.1"/>
    <property type="molecule type" value="Genomic_DNA"/>
</dbReference>
<comment type="caution">
    <text evidence="2">The sequence shown here is derived from an EMBL/GenBank/DDBJ whole genome shotgun (WGS) entry which is preliminary data.</text>
</comment>
<dbReference type="Pfam" id="PF03417">
    <property type="entry name" value="AAT"/>
    <property type="match status" value="1"/>
</dbReference>
<dbReference type="PANTHER" id="PTHR34180:SF1">
    <property type="entry name" value="BETA-ALANYL-DOPAMINE_CARCININE HYDROLASE"/>
    <property type="match status" value="1"/>
</dbReference>
<protein>
    <recommendedName>
        <fullName evidence="1">Peptidase C45 hydrolase domain-containing protein</fullName>
    </recommendedName>
</protein>
<reference evidence="2" key="1">
    <citation type="journal article" date="2020" name="mSystems">
        <title>Genome- and Community-Level Interaction Insights into Carbon Utilization and Element Cycling Functions of Hydrothermarchaeota in Hydrothermal Sediment.</title>
        <authorList>
            <person name="Zhou Z."/>
            <person name="Liu Y."/>
            <person name="Xu W."/>
            <person name="Pan J."/>
            <person name="Luo Z.H."/>
            <person name="Li M."/>
        </authorList>
    </citation>
    <scope>NUCLEOTIDE SEQUENCE [LARGE SCALE GENOMIC DNA]</scope>
    <source>
        <strain evidence="2">SpSt-222</strain>
    </source>
</reference>
<dbReference type="PANTHER" id="PTHR34180">
    <property type="entry name" value="PEPTIDASE C45"/>
    <property type="match status" value="1"/>
</dbReference>
<gene>
    <name evidence="2" type="ORF">ENP47_06540</name>
</gene>
<dbReference type="Gene3D" id="3.60.60.10">
    <property type="entry name" value="Penicillin V Acylase, Chain A"/>
    <property type="match status" value="1"/>
</dbReference>
<dbReference type="InterPro" id="IPR047801">
    <property type="entry name" value="Peptidase_C45"/>
</dbReference>
<dbReference type="NCBIfam" id="NF040521">
    <property type="entry name" value="C45_proenzyme"/>
    <property type="match status" value="1"/>
</dbReference>